<keyword evidence="3" id="KW-0472">Membrane</keyword>
<evidence type="ECO:0000259" key="4">
    <source>
        <dbReference type="Pfam" id="PF01478"/>
    </source>
</evidence>
<keyword evidence="3" id="KW-0812">Transmembrane</keyword>
<organism evidence="5 6">
    <name type="scientific">Nocardioides luti</name>
    <dbReference type="NCBI Taxonomy" id="2761101"/>
    <lineage>
        <taxon>Bacteria</taxon>
        <taxon>Bacillati</taxon>
        <taxon>Actinomycetota</taxon>
        <taxon>Actinomycetes</taxon>
        <taxon>Propionibacteriales</taxon>
        <taxon>Nocardioidaceae</taxon>
        <taxon>Nocardioides</taxon>
    </lineage>
</organism>
<evidence type="ECO:0000313" key="6">
    <source>
        <dbReference type="Proteomes" id="UP000523955"/>
    </source>
</evidence>
<evidence type="ECO:0000313" key="5">
    <source>
        <dbReference type="EMBL" id="MBB6629497.1"/>
    </source>
</evidence>
<feature type="transmembrane region" description="Helical" evidence="3">
    <location>
        <begin position="219"/>
        <end position="239"/>
    </location>
</feature>
<accession>A0A7X0RJM3</accession>
<feature type="domain" description="Prepilin type IV endopeptidase peptidase" evidence="4">
    <location>
        <begin position="97"/>
        <end position="197"/>
    </location>
</feature>
<dbReference type="EMBL" id="JACKXE010000002">
    <property type="protein sequence ID" value="MBB6629497.1"/>
    <property type="molecule type" value="Genomic_DNA"/>
</dbReference>
<feature type="transmembrane region" description="Helical" evidence="3">
    <location>
        <begin position="113"/>
        <end position="132"/>
    </location>
</feature>
<dbReference type="PANTHER" id="PTHR30487:SF0">
    <property type="entry name" value="PREPILIN LEADER PEPTIDASE_N-METHYLTRANSFERASE-RELATED"/>
    <property type="match status" value="1"/>
</dbReference>
<keyword evidence="6" id="KW-1185">Reference proteome</keyword>
<feature type="transmembrane region" description="Helical" evidence="3">
    <location>
        <begin position="189"/>
        <end position="207"/>
    </location>
</feature>
<dbReference type="InterPro" id="IPR000045">
    <property type="entry name" value="Prepilin_IV_endopep_pep"/>
</dbReference>
<reference evidence="5 6" key="1">
    <citation type="submission" date="2020-08" db="EMBL/GenBank/DDBJ databases">
        <authorList>
            <person name="Seo M.-J."/>
        </authorList>
    </citation>
    <scope>NUCLEOTIDE SEQUENCE [LARGE SCALE GENOMIC DNA]</scope>
    <source>
        <strain evidence="5 6">KIGAM211</strain>
    </source>
</reference>
<feature type="transmembrane region" description="Helical" evidence="3">
    <location>
        <begin position="138"/>
        <end position="158"/>
    </location>
</feature>
<dbReference type="GO" id="GO:0004190">
    <property type="term" value="F:aspartic-type endopeptidase activity"/>
    <property type="evidence" value="ECO:0007669"/>
    <property type="project" value="InterPro"/>
</dbReference>
<feature type="transmembrane region" description="Helical" evidence="3">
    <location>
        <begin position="81"/>
        <end position="101"/>
    </location>
</feature>
<dbReference type="GO" id="GO:0006465">
    <property type="term" value="P:signal peptide processing"/>
    <property type="evidence" value="ECO:0007669"/>
    <property type="project" value="TreeGrafter"/>
</dbReference>
<dbReference type="AlphaFoldDB" id="A0A7X0RJM3"/>
<dbReference type="PRINTS" id="PR00864">
    <property type="entry name" value="PREPILNPTASE"/>
</dbReference>
<protein>
    <submittedName>
        <fullName evidence="5">Prepilin peptidase</fullName>
    </submittedName>
</protein>
<evidence type="ECO:0000256" key="2">
    <source>
        <dbReference type="RuleBase" id="RU003793"/>
    </source>
</evidence>
<gene>
    <name evidence="5" type="ORF">H5V45_19385</name>
</gene>
<dbReference type="Gene3D" id="1.20.120.1220">
    <property type="match status" value="1"/>
</dbReference>
<dbReference type="Pfam" id="PF01478">
    <property type="entry name" value="Peptidase_A24"/>
    <property type="match status" value="1"/>
</dbReference>
<sequence>MSSAVLTAVLVALGCALAGLMVPRVLALLPEPAPDPDEDPEQVAREGLKPLYTDLAAAPGLAVRCAAVAGLAGAVVGGALGATWALLVVVPVVPAGVLLAYVDLRTRLLPTRVVRPVHVTVVVLAGVLALVQQDARPLLRGLVAMAVVGAFFFVLWFVRSTGMGYGDVRLSALLGFVLGHLGWGEVVVGTYAAFVVFGLPGLLLAVVRRDRALLRTPFPFGPAMLVGALVGIVWGGALWSHLVGGGA</sequence>
<dbReference type="InterPro" id="IPR050882">
    <property type="entry name" value="Prepilin_peptidase/N-MTase"/>
</dbReference>
<name>A0A7X0RJM3_9ACTN</name>
<comment type="similarity">
    <text evidence="1 2">Belongs to the peptidase A24 family.</text>
</comment>
<dbReference type="GO" id="GO:0005886">
    <property type="term" value="C:plasma membrane"/>
    <property type="evidence" value="ECO:0007669"/>
    <property type="project" value="TreeGrafter"/>
</dbReference>
<dbReference type="RefSeq" id="WP_185254820.1">
    <property type="nucleotide sequence ID" value="NZ_JACKXE010000002.1"/>
</dbReference>
<proteinExistence type="inferred from homology"/>
<dbReference type="InterPro" id="IPR014032">
    <property type="entry name" value="Peptidase_A24A_bac"/>
</dbReference>
<dbReference type="Proteomes" id="UP000523955">
    <property type="component" value="Unassembled WGS sequence"/>
</dbReference>
<comment type="caution">
    <text evidence="5">The sequence shown here is derived from an EMBL/GenBank/DDBJ whole genome shotgun (WGS) entry which is preliminary data.</text>
</comment>
<evidence type="ECO:0000256" key="1">
    <source>
        <dbReference type="ARBA" id="ARBA00005801"/>
    </source>
</evidence>
<keyword evidence="3" id="KW-1133">Transmembrane helix</keyword>
<dbReference type="PANTHER" id="PTHR30487">
    <property type="entry name" value="TYPE 4 PREPILIN-LIKE PROTEINS LEADER PEPTIDE-PROCESSING ENZYME"/>
    <property type="match status" value="1"/>
</dbReference>
<evidence type="ECO:0000256" key="3">
    <source>
        <dbReference type="SAM" id="Phobius"/>
    </source>
</evidence>